<dbReference type="InterPro" id="IPR000182">
    <property type="entry name" value="GNAT_dom"/>
</dbReference>
<dbReference type="AlphaFoldDB" id="A0AAX3Q5H0"/>
<feature type="domain" description="N-acetyltransferase" evidence="1">
    <location>
        <begin position="5"/>
        <end position="148"/>
    </location>
</feature>
<evidence type="ECO:0000259" key="1">
    <source>
        <dbReference type="PROSITE" id="PS51186"/>
    </source>
</evidence>
<dbReference type="GO" id="GO:0016747">
    <property type="term" value="F:acyltransferase activity, transferring groups other than amino-acyl groups"/>
    <property type="evidence" value="ECO:0007669"/>
    <property type="project" value="InterPro"/>
</dbReference>
<accession>A0AAX3Q5H0</accession>
<evidence type="ECO:0000313" key="3">
    <source>
        <dbReference type="Proteomes" id="UP001221092"/>
    </source>
</evidence>
<dbReference type="PROSITE" id="PS51186">
    <property type="entry name" value="GNAT"/>
    <property type="match status" value="1"/>
</dbReference>
<organism evidence="2 3">
    <name type="scientific">Bacillus paranthracis</name>
    <dbReference type="NCBI Taxonomy" id="2026186"/>
    <lineage>
        <taxon>Bacteria</taxon>
        <taxon>Bacillati</taxon>
        <taxon>Bacillota</taxon>
        <taxon>Bacilli</taxon>
        <taxon>Bacillales</taxon>
        <taxon>Bacillaceae</taxon>
        <taxon>Bacillus</taxon>
        <taxon>Bacillus cereus group</taxon>
    </lineage>
</organism>
<dbReference type="CDD" id="cd04301">
    <property type="entry name" value="NAT_SF"/>
    <property type="match status" value="1"/>
</dbReference>
<keyword evidence="2" id="KW-0808">Transferase</keyword>
<dbReference type="Pfam" id="PF00583">
    <property type="entry name" value="Acetyltransf_1"/>
    <property type="match status" value="1"/>
</dbReference>
<gene>
    <name evidence="2" type="ORF">P3K65_13635</name>
</gene>
<evidence type="ECO:0000313" key="2">
    <source>
        <dbReference type="EMBL" id="WES04402.1"/>
    </source>
</evidence>
<dbReference type="EMBL" id="CP119629">
    <property type="protein sequence ID" value="WES04402.1"/>
    <property type="molecule type" value="Genomic_DNA"/>
</dbReference>
<dbReference type="PANTHER" id="PTHR41700">
    <property type="entry name" value="GCN5-RELATED N-ACETYLTRANSFERASE"/>
    <property type="match status" value="1"/>
</dbReference>
<dbReference type="InterPro" id="IPR016181">
    <property type="entry name" value="Acyl_CoA_acyltransferase"/>
</dbReference>
<dbReference type="EC" id="2.3.1.-" evidence="2"/>
<dbReference type="Proteomes" id="UP001221092">
    <property type="component" value="Chromosome"/>
</dbReference>
<protein>
    <submittedName>
        <fullName evidence="2">GNAT family N-acetyltransferase</fullName>
        <ecNumber evidence="2">2.3.1.-</ecNumber>
    </submittedName>
</protein>
<dbReference type="PANTHER" id="PTHR41700:SF1">
    <property type="entry name" value="N-ACETYLTRANSFERASE DOMAIN-CONTAINING PROTEIN"/>
    <property type="match status" value="1"/>
</dbReference>
<name>A0AAX3Q5H0_9BACI</name>
<keyword evidence="2" id="KW-0012">Acyltransferase</keyword>
<sequence length="283" mass="33290">MNSTIEIRELNSYHEMKFVQNLEKDVWNMEPIPLHQIITASQNGGLLLGAFVNEEMIGFCYSFPGFLEGQNYLCSHMLGIHPSHQGKGVGVRLKQVQKELAYEKGYNLITWTYDPLETRNAYLNLSKLRAFCSTYMENCYGEMEDNLNRGLPSDRFKVEWWINSSHISKQQEDYMKQAQHIFQWIQSKNHLPKLINIEQGLHCIATMDQPILVPVPSSFQQVKNKDYELAIDWRFKTREIFQTLFSYQYVAVSLIKDTNELVHYYVFVKQQDLEKNGIMRRIQ</sequence>
<dbReference type="InterPro" id="IPR038764">
    <property type="entry name" value="GNAT_N_AcTrfase_prd"/>
</dbReference>
<reference evidence="2" key="1">
    <citation type="submission" date="2023-03" db="EMBL/GenBank/DDBJ databases">
        <authorList>
            <person name="Liu Z."/>
        </authorList>
    </citation>
    <scope>NUCLEOTIDE SEQUENCE</scope>
    <source>
        <strain evidence="2">Bc006</strain>
    </source>
</reference>
<dbReference type="SUPFAM" id="SSF55729">
    <property type="entry name" value="Acyl-CoA N-acyltransferases (Nat)"/>
    <property type="match status" value="1"/>
</dbReference>
<proteinExistence type="predicted"/>
<dbReference type="Gene3D" id="3.40.630.30">
    <property type="match status" value="1"/>
</dbReference>